<evidence type="ECO:0000256" key="17">
    <source>
        <dbReference type="ARBA" id="ARBA00036239"/>
    </source>
</evidence>
<dbReference type="SUPFAM" id="SSF63712">
    <property type="entry name" value="Nicotinic receptor ligand binding domain-like"/>
    <property type="match status" value="1"/>
</dbReference>
<keyword evidence="9" id="KW-1015">Disulfide bond</keyword>
<keyword evidence="10" id="KW-0675">Receptor</keyword>
<dbReference type="AlphaFoldDB" id="A0AA88PZT3"/>
<keyword evidence="3" id="KW-0812">Transmembrane</keyword>
<dbReference type="GO" id="GO:0004888">
    <property type="term" value="F:transmembrane signaling receptor activity"/>
    <property type="evidence" value="ECO:0007669"/>
    <property type="project" value="InterPro"/>
</dbReference>
<keyword evidence="6" id="KW-0770">Synapse</keyword>
<evidence type="ECO:0000256" key="7">
    <source>
        <dbReference type="ARBA" id="ARBA00023065"/>
    </source>
</evidence>
<dbReference type="GO" id="GO:0005230">
    <property type="term" value="F:extracellular ligand-gated monoatomic ion channel activity"/>
    <property type="evidence" value="ECO:0007669"/>
    <property type="project" value="InterPro"/>
</dbReference>
<evidence type="ECO:0000313" key="23">
    <source>
        <dbReference type="EMBL" id="KAK2907227.1"/>
    </source>
</evidence>
<comment type="subcellular location">
    <subcellularLocation>
        <location evidence="15">Postsynaptic cell membrane</location>
        <topology evidence="15">Multi-pass membrane protein</topology>
    </subcellularLocation>
</comment>
<evidence type="ECO:0000256" key="8">
    <source>
        <dbReference type="ARBA" id="ARBA00023136"/>
    </source>
</evidence>
<evidence type="ECO:0000256" key="10">
    <source>
        <dbReference type="ARBA" id="ARBA00023170"/>
    </source>
</evidence>
<keyword evidence="11" id="KW-0325">Glycoprotein</keyword>
<evidence type="ECO:0000256" key="11">
    <source>
        <dbReference type="ARBA" id="ARBA00023180"/>
    </source>
</evidence>
<dbReference type="InterPro" id="IPR036734">
    <property type="entry name" value="Neur_chan_lig-bd_sf"/>
</dbReference>
<sequence length="269" mass="30458">MALALFSRPQAAGFTVIAPHFQLIICCLIVQSLLMKSAETINCSEPTTDGLLTALKENIFSKTEIRPVINLKTPTNISVTFTLYGILDVDEKAQKLNTFIWMNLFWNIEGLSWDPDECGTDRISIPRKQLWRPDIIINEFVDENKVPDTYYLYVQNTGKVVDDLPFHVISSCNLDIYTFPFDIQNCTFTFNSYQHTDCPQASGDSVCGEPPDSQLLPHYRRSGQLSSATPERGSFCLQNDPHFGLHCIPAANERPAARHRKQLTSYKFV</sequence>
<keyword evidence="2" id="KW-1003">Cell membrane</keyword>
<comment type="catalytic activity">
    <reaction evidence="16">
        <text>K(+)(in) = K(+)(out)</text>
        <dbReference type="Rhea" id="RHEA:29463"/>
        <dbReference type="ChEBI" id="CHEBI:29103"/>
    </reaction>
</comment>
<organism evidence="23 24">
    <name type="scientific">Cirrhinus molitorella</name>
    <name type="common">mud carp</name>
    <dbReference type="NCBI Taxonomy" id="172907"/>
    <lineage>
        <taxon>Eukaryota</taxon>
        <taxon>Metazoa</taxon>
        <taxon>Chordata</taxon>
        <taxon>Craniata</taxon>
        <taxon>Vertebrata</taxon>
        <taxon>Euteleostomi</taxon>
        <taxon>Actinopterygii</taxon>
        <taxon>Neopterygii</taxon>
        <taxon>Teleostei</taxon>
        <taxon>Ostariophysi</taxon>
        <taxon>Cypriniformes</taxon>
        <taxon>Cyprinidae</taxon>
        <taxon>Labeoninae</taxon>
        <taxon>Labeonini</taxon>
        <taxon>Cirrhinus</taxon>
    </lineage>
</organism>
<proteinExistence type="inferred from homology"/>
<evidence type="ECO:0000256" key="9">
    <source>
        <dbReference type="ARBA" id="ARBA00023157"/>
    </source>
</evidence>
<evidence type="ECO:0000256" key="12">
    <source>
        <dbReference type="ARBA" id="ARBA00023257"/>
    </source>
</evidence>
<evidence type="ECO:0000256" key="18">
    <source>
        <dbReference type="ARBA" id="ARBA00036634"/>
    </source>
</evidence>
<keyword evidence="24" id="KW-1185">Reference proteome</keyword>
<dbReference type="PANTHER" id="PTHR18945">
    <property type="entry name" value="NEUROTRANSMITTER GATED ION CHANNEL"/>
    <property type="match status" value="1"/>
</dbReference>
<evidence type="ECO:0000256" key="6">
    <source>
        <dbReference type="ARBA" id="ARBA00023018"/>
    </source>
</evidence>
<feature type="signal peptide" evidence="21">
    <location>
        <begin position="1"/>
        <end position="40"/>
    </location>
</feature>
<dbReference type="Pfam" id="PF02931">
    <property type="entry name" value="Neur_chan_LBD"/>
    <property type="match status" value="1"/>
</dbReference>
<dbReference type="PROSITE" id="PS00236">
    <property type="entry name" value="NEUROTR_ION_CHANNEL"/>
    <property type="match status" value="1"/>
</dbReference>
<keyword evidence="8" id="KW-0472">Membrane</keyword>
<protein>
    <recommendedName>
        <fullName evidence="22">Neurotransmitter-gated ion-channel ligand-binding domain-containing protein</fullName>
    </recommendedName>
</protein>
<feature type="domain" description="Neurotransmitter-gated ion-channel ligand-binding" evidence="22">
    <location>
        <begin position="62"/>
        <end position="196"/>
    </location>
</feature>
<keyword evidence="5" id="KW-1133">Transmembrane helix</keyword>
<keyword evidence="12" id="KW-0628">Postsynaptic cell membrane</keyword>
<dbReference type="FunFam" id="2.70.170.10:FF:000017">
    <property type="entry name" value="5-hydroxytryptamine receptor 3A"/>
    <property type="match status" value="1"/>
</dbReference>
<evidence type="ECO:0000256" key="20">
    <source>
        <dbReference type="RuleBase" id="RU000687"/>
    </source>
</evidence>
<comment type="catalytic activity">
    <reaction evidence="18">
        <text>Ca(2+)(in) = Ca(2+)(out)</text>
        <dbReference type="Rhea" id="RHEA:29671"/>
        <dbReference type="ChEBI" id="CHEBI:29108"/>
    </reaction>
</comment>
<dbReference type="InterPro" id="IPR018000">
    <property type="entry name" value="Neurotransmitter_ion_chnl_CS"/>
</dbReference>
<accession>A0AA88PZT3</accession>
<name>A0AA88PZT3_9TELE</name>
<dbReference type="InterPro" id="IPR006202">
    <property type="entry name" value="Neur_chan_lig-bd"/>
</dbReference>
<dbReference type="GO" id="GO:0045211">
    <property type="term" value="C:postsynaptic membrane"/>
    <property type="evidence" value="ECO:0007669"/>
    <property type="project" value="UniProtKB-SubCell"/>
</dbReference>
<gene>
    <name evidence="23" type="ORF">Q8A67_006212</name>
</gene>
<evidence type="ECO:0000256" key="19">
    <source>
        <dbReference type="ARBA" id="ARBA00037540"/>
    </source>
</evidence>
<evidence type="ECO:0000256" key="21">
    <source>
        <dbReference type="SAM" id="SignalP"/>
    </source>
</evidence>
<dbReference type="Gene3D" id="2.70.170.10">
    <property type="entry name" value="Neurotransmitter-gated ion-channel ligand-binding domain"/>
    <property type="match status" value="1"/>
</dbReference>
<dbReference type="EMBL" id="JAUYZG010000005">
    <property type="protein sequence ID" value="KAK2907227.1"/>
    <property type="molecule type" value="Genomic_DNA"/>
</dbReference>
<evidence type="ECO:0000256" key="3">
    <source>
        <dbReference type="ARBA" id="ARBA00022692"/>
    </source>
</evidence>
<evidence type="ECO:0000256" key="2">
    <source>
        <dbReference type="ARBA" id="ARBA00022475"/>
    </source>
</evidence>
<reference evidence="23" key="1">
    <citation type="submission" date="2023-08" db="EMBL/GenBank/DDBJ databases">
        <title>Chromosome-level Genome Assembly of mud carp (Cirrhinus molitorella).</title>
        <authorList>
            <person name="Liu H."/>
        </authorList>
    </citation>
    <scope>NUCLEOTIDE SEQUENCE</scope>
    <source>
        <strain evidence="23">Prfri</strain>
        <tissue evidence="23">Muscle</tissue>
    </source>
</reference>
<evidence type="ECO:0000256" key="16">
    <source>
        <dbReference type="ARBA" id="ARBA00034430"/>
    </source>
</evidence>
<evidence type="ECO:0000259" key="22">
    <source>
        <dbReference type="Pfam" id="PF02931"/>
    </source>
</evidence>
<evidence type="ECO:0000313" key="24">
    <source>
        <dbReference type="Proteomes" id="UP001187343"/>
    </source>
</evidence>
<keyword evidence="7 20" id="KW-0406">Ion transport</keyword>
<dbReference type="InterPro" id="IPR006201">
    <property type="entry name" value="Neur_channel"/>
</dbReference>
<evidence type="ECO:0000256" key="5">
    <source>
        <dbReference type="ARBA" id="ARBA00022989"/>
    </source>
</evidence>
<keyword evidence="13" id="KW-1071">Ligand-gated ion channel</keyword>
<comment type="catalytic activity">
    <reaction evidence="17">
        <text>Na(+)(in) = Na(+)(out)</text>
        <dbReference type="Rhea" id="RHEA:34963"/>
        <dbReference type="ChEBI" id="CHEBI:29101"/>
    </reaction>
</comment>
<evidence type="ECO:0000256" key="14">
    <source>
        <dbReference type="ARBA" id="ARBA00023303"/>
    </source>
</evidence>
<comment type="caution">
    <text evidence="23">The sequence shown here is derived from an EMBL/GenBank/DDBJ whole genome shotgun (WGS) entry which is preliminary data.</text>
</comment>
<comment type="function">
    <text evidence="19">Forms serotonin (5-hydroxytryptamine/5-HT3)-activated cation-selective channel complexes, which when activated cause fast, depolarizing responses in neurons.</text>
</comment>
<dbReference type="PRINTS" id="PR00252">
    <property type="entry name" value="NRIONCHANNEL"/>
</dbReference>
<keyword evidence="1 20" id="KW-0813">Transport</keyword>
<evidence type="ECO:0000256" key="13">
    <source>
        <dbReference type="ARBA" id="ARBA00023286"/>
    </source>
</evidence>
<evidence type="ECO:0000256" key="1">
    <source>
        <dbReference type="ARBA" id="ARBA00022448"/>
    </source>
</evidence>
<keyword evidence="4 21" id="KW-0732">Signal</keyword>
<comment type="similarity">
    <text evidence="20">Belongs to the ligand-gated ion channel (TC 1.A.9) family.</text>
</comment>
<evidence type="ECO:0000256" key="4">
    <source>
        <dbReference type="ARBA" id="ARBA00022729"/>
    </source>
</evidence>
<keyword evidence="14 20" id="KW-0407">Ion channel</keyword>
<evidence type="ECO:0000256" key="15">
    <source>
        <dbReference type="ARBA" id="ARBA00034104"/>
    </source>
</evidence>
<dbReference type="Proteomes" id="UP001187343">
    <property type="component" value="Unassembled WGS sequence"/>
</dbReference>
<feature type="chain" id="PRO_5041713154" description="Neurotransmitter-gated ion-channel ligand-binding domain-containing protein" evidence="21">
    <location>
        <begin position="41"/>
        <end position="269"/>
    </location>
</feature>